<gene>
    <name evidence="6" type="ORF">TW72_03940</name>
</gene>
<keyword evidence="7" id="KW-1185">Reference proteome</keyword>
<dbReference type="Pfam" id="PF00126">
    <property type="entry name" value="HTH_1"/>
    <property type="match status" value="1"/>
</dbReference>
<evidence type="ECO:0000313" key="7">
    <source>
        <dbReference type="Proteomes" id="UP000033664"/>
    </source>
</evidence>
<evidence type="ECO:0000256" key="2">
    <source>
        <dbReference type="ARBA" id="ARBA00023015"/>
    </source>
</evidence>
<accession>A0A0F4Q1B4</accession>
<dbReference type="PRINTS" id="PR00039">
    <property type="entry name" value="HTHLYSR"/>
</dbReference>
<dbReference type="AlphaFoldDB" id="A0A0F4Q1B4"/>
<dbReference type="CDD" id="cd08417">
    <property type="entry name" value="PBP2_Nitroaromatics_like"/>
    <property type="match status" value="1"/>
</dbReference>
<dbReference type="GO" id="GO:0003677">
    <property type="term" value="F:DNA binding"/>
    <property type="evidence" value="ECO:0007669"/>
    <property type="project" value="UniProtKB-KW"/>
</dbReference>
<keyword evidence="3" id="KW-0238">DNA-binding</keyword>
<dbReference type="PROSITE" id="PS50931">
    <property type="entry name" value="HTH_LYSR"/>
    <property type="match status" value="1"/>
</dbReference>
<evidence type="ECO:0000259" key="5">
    <source>
        <dbReference type="PROSITE" id="PS50931"/>
    </source>
</evidence>
<comment type="caution">
    <text evidence="6">The sequence shown here is derived from an EMBL/GenBank/DDBJ whole genome shotgun (WGS) entry which is preliminary data.</text>
</comment>
<sequence>MNLRQIDLNLLVYLNVLIEECSVSAAANRLALTQSAMSNALKRLRDLFADPLLVRSGSTMLCTQKALALKPELEQFIALAQGITSQQQPFDAKTSSHTFRVMANEFLVSSMLVPLIKELCCHYTDIHIDLVNPSDVTLSELEQGQVDIAIDRFMRLPSSFHQKTLWRDNYCCLSDQSHPIQQDTCLENYLSAPHIWLNRSGFGPEPLVKNREPQKLGWVDQALMQLGERRNIRVYARQHSLIPSLCEHSQLIATLPKRLAEHLVATSSQKLAICPVPFPIVPISVSMLWSPLVHHNNAHVWLRQQLLQFAH</sequence>
<dbReference type="RefSeq" id="WP_045978645.1">
    <property type="nucleotide sequence ID" value="NZ_JXXY01000004.1"/>
</dbReference>
<feature type="domain" description="HTH lysR-type" evidence="5">
    <location>
        <begin position="6"/>
        <end position="63"/>
    </location>
</feature>
<dbReference type="SUPFAM" id="SSF53850">
    <property type="entry name" value="Periplasmic binding protein-like II"/>
    <property type="match status" value="1"/>
</dbReference>
<dbReference type="Gene3D" id="1.10.10.10">
    <property type="entry name" value="Winged helix-like DNA-binding domain superfamily/Winged helix DNA-binding domain"/>
    <property type="match status" value="1"/>
</dbReference>
<dbReference type="PATRIC" id="fig|151081.8.peg.861"/>
<evidence type="ECO:0000256" key="4">
    <source>
        <dbReference type="ARBA" id="ARBA00023163"/>
    </source>
</evidence>
<dbReference type="InterPro" id="IPR000847">
    <property type="entry name" value="LysR_HTH_N"/>
</dbReference>
<dbReference type="InterPro" id="IPR005119">
    <property type="entry name" value="LysR_subst-bd"/>
</dbReference>
<dbReference type="InterPro" id="IPR050389">
    <property type="entry name" value="LysR-type_TF"/>
</dbReference>
<dbReference type="GeneID" id="58227636"/>
<reference evidence="6 7" key="1">
    <citation type="journal article" date="2015" name="BMC Genomics">
        <title>Genome mining reveals unlocked bioactive potential of marine Gram-negative bacteria.</title>
        <authorList>
            <person name="Machado H."/>
            <person name="Sonnenschein E.C."/>
            <person name="Melchiorsen J."/>
            <person name="Gram L."/>
        </authorList>
    </citation>
    <scope>NUCLEOTIDE SEQUENCE [LARGE SCALE GENOMIC DNA]</scope>
    <source>
        <strain evidence="6 7">S3137</strain>
    </source>
</reference>
<protein>
    <submittedName>
        <fullName evidence="6">LysR family transcriptional regulator</fullName>
    </submittedName>
</protein>
<dbReference type="Proteomes" id="UP000033664">
    <property type="component" value="Unassembled WGS sequence"/>
</dbReference>
<dbReference type="InterPro" id="IPR037402">
    <property type="entry name" value="YidZ_PBP2"/>
</dbReference>
<evidence type="ECO:0000256" key="3">
    <source>
        <dbReference type="ARBA" id="ARBA00023125"/>
    </source>
</evidence>
<dbReference type="SUPFAM" id="SSF46785">
    <property type="entry name" value="Winged helix' DNA-binding domain"/>
    <property type="match status" value="1"/>
</dbReference>
<keyword evidence="4" id="KW-0804">Transcription</keyword>
<name>A0A0F4Q1B4_9GAMM</name>
<organism evidence="6 7">
    <name type="scientific">Pseudoalteromonas ruthenica</name>
    <dbReference type="NCBI Taxonomy" id="151081"/>
    <lineage>
        <taxon>Bacteria</taxon>
        <taxon>Pseudomonadati</taxon>
        <taxon>Pseudomonadota</taxon>
        <taxon>Gammaproteobacteria</taxon>
        <taxon>Alteromonadales</taxon>
        <taxon>Pseudoalteromonadaceae</taxon>
        <taxon>Pseudoalteromonas</taxon>
    </lineage>
</organism>
<dbReference type="InterPro" id="IPR036388">
    <property type="entry name" value="WH-like_DNA-bd_sf"/>
</dbReference>
<proteinExistence type="inferred from homology"/>
<dbReference type="Pfam" id="PF03466">
    <property type="entry name" value="LysR_substrate"/>
    <property type="match status" value="1"/>
</dbReference>
<evidence type="ECO:0000313" key="6">
    <source>
        <dbReference type="EMBL" id="KJZ01433.1"/>
    </source>
</evidence>
<dbReference type="PANTHER" id="PTHR30118:SF15">
    <property type="entry name" value="TRANSCRIPTIONAL REGULATORY PROTEIN"/>
    <property type="match status" value="1"/>
</dbReference>
<comment type="similarity">
    <text evidence="1">Belongs to the LysR transcriptional regulatory family.</text>
</comment>
<dbReference type="EMBL" id="JXXZ01000003">
    <property type="protein sequence ID" value="KJZ01433.1"/>
    <property type="molecule type" value="Genomic_DNA"/>
</dbReference>
<evidence type="ECO:0000256" key="1">
    <source>
        <dbReference type="ARBA" id="ARBA00009437"/>
    </source>
</evidence>
<dbReference type="PANTHER" id="PTHR30118">
    <property type="entry name" value="HTH-TYPE TRANSCRIPTIONAL REGULATOR LEUO-RELATED"/>
    <property type="match status" value="1"/>
</dbReference>
<dbReference type="GO" id="GO:0003700">
    <property type="term" value="F:DNA-binding transcription factor activity"/>
    <property type="evidence" value="ECO:0007669"/>
    <property type="project" value="InterPro"/>
</dbReference>
<dbReference type="OrthoDB" id="8839911at2"/>
<dbReference type="Gene3D" id="3.40.190.10">
    <property type="entry name" value="Periplasmic binding protein-like II"/>
    <property type="match status" value="2"/>
</dbReference>
<dbReference type="eggNOG" id="COG0583">
    <property type="taxonomic scope" value="Bacteria"/>
</dbReference>
<dbReference type="InterPro" id="IPR036390">
    <property type="entry name" value="WH_DNA-bd_sf"/>
</dbReference>
<keyword evidence="2" id="KW-0805">Transcription regulation</keyword>